<keyword evidence="2" id="KW-1185">Reference proteome</keyword>
<dbReference type="OrthoDB" id="529273at2759"/>
<sequence>MGISGYRVPGHGDVWTKDGCQRFVSSHWRLPASKDAMQSFRRAAYTAAQWPLPRSWARETPPRLPRVIRFVWEMGEGGIENKDEVIKMLWEVALPLDWRVRPLGLTLMAPFASQLSSMAQTGLLVVRHGPLVANAIFLPPGAAVFELIPYNCEWAGMSEMYANMTQACGDLHHFAWTARDRKWAAYASEADGRYANWTSDECWAKECLVAHERAGMIVDVDAVRSALEVILPKVSEGASIERLRQPWPDAK</sequence>
<accession>A0A8S1JAB0</accession>
<dbReference type="InterPro" id="IPR007657">
    <property type="entry name" value="Glycosyltransferase_61"/>
</dbReference>
<dbReference type="AlphaFoldDB" id="A0A8S1JAB0"/>
<comment type="caution">
    <text evidence="1">The sequence shown here is derived from an EMBL/GenBank/DDBJ whole genome shotgun (WGS) entry which is preliminary data.</text>
</comment>
<proteinExistence type="predicted"/>
<dbReference type="Proteomes" id="UP000708148">
    <property type="component" value="Unassembled WGS sequence"/>
</dbReference>
<name>A0A8S1JAB0_9CHLO</name>
<protein>
    <submittedName>
        <fullName evidence="1">Uncharacterized protein</fullName>
    </submittedName>
</protein>
<organism evidence="1 2">
    <name type="scientific">Ostreobium quekettii</name>
    <dbReference type="NCBI Taxonomy" id="121088"/>
    <lineage>
        <taxon>Eukaryota</taxon>
        <taxon>Viridiplantae</taxon>
        <taxon>Chlorophyta</taxon>
        <taxon>core chlorophytes</taxon>
        <taxon>Ulvophyceae</taxon>
        <taxon>TCBD clade</taxon>
        <taxon>Bryopsidales</taxon>
        <taxon>Ostreobineae</taxon>
        <taxon>Ostreobiaceae</taxon>
        <taxon>Ostreobium</taxon>
    </lineage>
</organism>
<reference evidence="1" key="1">
    <citation type="submission" date="2020-12" db="EMBL/GenBank/DDBJ databases">
        <authorList>
            <person name="Iha C."/>
        </authorList>
    </citation>
    <scope>NUCLEOTIDE SEQUENCE</scope>
</reference>
<dbReference type="EMBL" id="CAJHUC010002552">
    <property type="protein sequence ID" value="CAD7703972.1"/>
    <property type="molecule type" value="Genomic_DNA"/>
</dbReference>
<evidence type="ECO:0000313" key="1">
    <source>
        <dbReference type="EMBL" id="CAD7703972.1"/>
    </source>
</evidence>
<gene>
    <name evidence="1" type="ORF">OSTQU699_LOCUS9329</name>
</gene>
<dbReference type="PANTHER" id="PTHR20961:SF38">
    <property type="entry name" value="PROTEIN O-LINKED-MANNOSE BETA-1,4-N-ACETYLGLUCOSAMINYLTRANSFERASE 2"/>
    <property type="match status" value="1"/>
</dbReference>
<evidence type="ECO:0000313" key="2">
    <source>
        <dbReference type="Proteomes" id="UP000708148"/>
    </source>
</evidence>
<dbReference type="PANTHER" id="PTHR20961">
    <property type="entry name" value="GLYCOSYLTRANSFERASE"/>
    <property type="match status" value="1"/>
</dbReference>
<dbReference type="GO" id="GO:0016757">
    <property type="term" value="F:glycosyltransferase activity"/>
    <property type="evidence" value="ECO:0007669"/>
    <property type="project" value="InterPro"/>
</dbReference>